<accession>A0ACC1D0C7</accession>
<evidence type="ECO:0000313" key="2">
    <source>
        <dbReference type="Proteomes" id="UP000824533"/>
    </source>
</evidence>
<organism evidence="1 2">
    <name type="scientific">Dendrolimus kikuchii</name>
    <dbReference type="NCBI Taxonomy" id="765133"/>
    <lineage>
        <taxon>Eukaryota</taxon>
        <taxon>Metazoa</taxon>
        <taxon>Ecdysozoa</taxon>
        <taxon>Arthropoda</taxon>
        <taxon>Hexapoda</taxon>
        <taxon>Insecta</taxon>
        <taxon>Pterygota</taxon>
        <taxon>Neoptera</taxon>
        <taxon>Endopterygota</taxon>
        <taxon>Lepidoptera</taxon>
        <taxon>Glossata</taxon>
        <taxon>Ditrysia</taxon>
        <taxon>Bombycoidea</taxon>
        <taxon>Lasiocampidae</taxon>
        <taxon>Dendrolimus</taxon>
    </lineage>
</organism>
<keyword evidence="2" id="KW-1185">Reference proteome</keyword>
<proteinExistence type="predicted"/>
<dbReference type="Proteomes" id="UP000824533">
    <property type="component" value="Linkage Group LG12"/>
</dbReference>
<comment type="caution">
    <text evidence="1">The sequence shown here is derived from an EMBL/GenBank/DDBJ whole genome shotgun (WGS) entry which is preliminary data.</text>
</comment>
<dbReference type="EMBL" id="CM034398">
    <property type="protein sequence ID" value="KAJ0177345.1"/>
    <property type="molecule type" value="Genomic_DNA"/>
</dbReference>
<name>A0ACC1D0C7_9NEOP</name>
<sequence length="70" mass="7844">MSLADNKSWSSVSLYKIVQTLTEILVNNVGVNVCCYLWDHLPLNTLPNEHSDLSPCMAMKRSLFLGSICE</sequence>
<gene>
    <name evidence="1" type="ORF">K1T71_007354</name>
</gene>
<reference evidence="1 2" key="1">
    <citation type="journal article" date="2021" name="Front. Genet.">
        <title>Chromosome-Level Genome Assembly Reveals Significant Gene Expansion in the Toll and IMD Signaling Pathways of Dendrolimus kikuchii.</title>
        <authorList>
            <person name="Zhou J."/>
            <person name="Wu P."/>
            <person name="Xiong Z."/>
            <person name="Liu N."/>
            <person name="Zhao N."/>
            <person name="Ji M."/>
            <person name="Qiu Y."/>
            <person name="Yang B."/>
        </authorList>
    </citation>
    <scope>NUCLEOTIDE SEQUENCE [LARGE SCALE GENOMIC DNA]</scope>
    <source>
        <strain evidence="1">Ann1</strain>
    </source>
</reference>
<protein>
    <submittedName>
        <fullName evidence="1">Uncharacterized protein</fullName>
    </submittedName>
</protein>
<evidence type="ECO:0000313" key="1">
    <source>
        <dbReference type="EMBL" id="KAJ0177345.1"/>
    </source>
</evidence>